<evidence type="ECO:0000256" key="5">
    <source>
        <dbReference type="ARBA" id="ARBA00023015"/>
    </source>
</evidence>
<evidence type="ECO:0000256" key="1">
    <source>
        <dbReference type="ARBA" id="ARBA00005322"/>
    </source>
</evidence>
<keyword evidence="6" id="KW-0804">Transcription</keyword>
<comment type="caution">
    <text evidence="8">The sequence shown here is derived from an EMBL/GenBank/DDBJ whole genome shotgun (WGS) entry which is preliminary data.</text>
</comment>
<comment type="similarity">
    <text evidence="1">Belongs to the FlgM family.</text>
</comment>
<evidence type="ECO:0000313" key="9">
    <source>
        <dbReference type="Proteomes" id="UP000326671"/>
    </source>
</evidence>
<dbReference type="OrthoDB" id="2991036at2"/>
<dbReference type="InterPro" id="IPR035890">
    <property type="entry name" value="Anti-sigma-28_factor_FlgM_sf"/>
</dbReference>
<keyword evidence="3" id="KW-0678">Repressor</keyword>
<evidence type="ECO:0000256" key="2">
    <source>
        <dbReference type="ARBA" id="ARBA00017823"/>
    </source>
</evidence>
<protein>
    <recommendedName>
        <fullName evidence="2">Negative regulator of flagellin synthesis</fullName>
    </recommendedName>
</protein>
<evidence type="ECO:0000256" key="4">
    <source>
        <dbReference type="ARBA" id="ARBA00022795"/>
    </source>
</evidence>
<evidence type="ECO:0000256" key="3">
    <source>
        <dbReference type="ARBA" id="ARBA00022491"/>
    </source>
</evidence>
<accession>A0A5J5HN00</accession>
<proteinExistence type="inferred from homology"/>
<keyword evidence="5" id="KW-0805">Transcription regulation</keyword>
<dbReference type="Pfam" id="PF04316">
    <property type="entry name" value="FlgM"/>
    <property type="match status" value="1"/>
</dbReference>
<dbReference type="AlphaFoldDB" id="A0A5J5HN00"/>
<organism evidence="8 9">
    <name type="scientific">Niallia endozanthoxylica</name>
    <dbReference type="NCBI Taxonomy" id="2036016"/>
    <lineage>
        <taxon>Bacteria</taxon>
        <taxon>Bacillati</taxon>
        <taxon>Bacillota</taxon>
        <taxon>Bacilli</taxon>
        <taxon>Bacillales</taxon>
        <taxon>Bacillaceae</taxon>
        <taxon>Niallia</taxon>
    </lineage>
</organism>
<feature type="domain" description="Anti-sigma-28 factor FlgM C-terminal" evidence="7">
    <location>
        <begin position="32"/>
        <end position="81"/>
    </location>
</feature>
<sequence length="88" mass="10510">MKINNFRPVNMNPYNKLDKIGKLQAQSVNQKDKIEISKEALEMQITNQYEAERQQRVDELKNKIESGEYKVNPQELAKKMYSYWDDLK</sequence>
<keyword evidence="8" id="KW-0282">Flagellum</keyword>
<keyword evidence="8" id="KW-0966">Cell projection</keyword>
<dbReference type="GO" id="GO:0044781">
    <property type="term" value="P:bacterial-type flagellum organization"/>
    <property type="evidence" value="ECO:0007669"/>
    <property type="project" value="UniProtKB-KW"/>
</dbReference>
<gene>
    <name evidence="8" type="primary">flgM</name>
    <name evidence="8" type="ORF">F4V44_16205</name>
</gene>
<dbReference type="NCBIfam" id="TIGR03824">
    <property type="entry name" value="FlgM_jcvi"/>
    <property type="match status" value="1"/>
</dbReference>
<dbReference type="InterPro" id="IPR007412">
    <property type="entry name" value="FlgM"/>
</dbReference>
<dbReference type="EMBL" id="VYKL01000025">
    <property type="protein sequence ID" value="KAA9022057.1"/>
    <property type="molecule type" value="Genomic_DNA"/>
</dbReference>
<dbReference type="Gene3D" id="6.10.140.30">
    <property type="entry name" value="Anti-sigma-28 factor FlgM"/>
    <property type="match status" value="1"/>
</dbReference>
<dbReference type="RefSeq" id="WP_150441052.1">
    <property type="nucleotide sequence ID" value="NZ_VYKL01000025.1"/>
</dbReference>
<evidence type="ECO:0000259" key="7">
    <source>
        <dbReference type="Pfam" id="PF04316"/>
    </source>
</evidence>
<dbReference type="SUPFAM" id="SSF101498">
    <property type="entry name" value="Anti-sigma factor FlgM"/>
    <property type="match status" value="1"/>
</dbReference>
<dbReference type="InterPro" id="IPR031316">
    <property type="entry name" value="FlgM_C"/>
</dbReference>
<keyword evidence="9" id="KW-1185">Reference proteome</keyword>
<keyword evidence="4" id="KW-1005">Bacterial flagellum biogenesis</keyword>
<name>A0A5J5HN00_9BACI</name>
<evidence type="ECO:0000256" key="6">
    <source>
        <dbReference type="ARBA" id="ARBA00023163"/>
    </source>
</evidence>
<evidence type="ECO:0000313" key="8">
    <source>
        <dbReference type="EMBL" id="KAA9022057.1"/>
    </source>
</evidence>
<keyword evidence="8" id="KW-0969">Cilium</keyword>
<dbReference type="GO" id="GO:0045892">
    <property type="term" value="P:negative regulation of DNA-templated transcription"/>
    <property type="evidence" value="ECO:0007669"/>
    <property type="project" value="InterPro"/>
</dbReference>
<reference evidence="8 9" key="1">
    <citation type="submission" date="2019-09" db="EMBL/GenBank/DDBJ databases">
        <title>Whole genome sequences of isolates from the Mars Exploration Rovers.</title>
        <authorList>
            <person name="Seuylemezian A."/>
            <person name="Vaishampayan P."/>
        </authorList>
    </citation>
    <scope>NUCLEOTIDE SEQUENCE [LARGE SCALE GENOMIC DNA]</scope>
    <source>
        <strain evidence="8 9">MER_TA_151</strain>
    </source>
</reference>
<dbReference type="Proteomes" id="UP000326671">
    <property type="component" value="Unassembled WGS sequence"/>
</dbReference>